<dbReference type="Proteomes" id="UP000430120">
    <property type="component" value="Unassembled WGS sequence"/>
</dbReference>
<reference evidence="1 2" key="1">
    <citation type="submission" date="2019-09" db="EMBL/GenBank/DDBJ databases">
        <title>Draft genome sequences of 48 bacterial type strains from the CCUG.</title>
        <authorList>
            <person name="Tunovic T."/>
            <person name="Pineiro-Iglesias B."/>
            <person name="Unosson C."/>
            <person name="Inganas E."/>
            <person name="Ohlen M."/>
            <person name="Cardew S."/>
            <person name="Jensie-Markopoulos S."/>
            <person name="Salva-Serra F."/>
            <person name="Jaen-Luchoro D."/>
            <person name="Karlsson R."/>
            <person name="Svensson-Stadler L."/>
            <person name="Chun J."/>
            <person name="Moore E."/>
        </authorList>
    </citation>
    <scope>NUCLEOTIDE SEQUENCE [LARGE SCALE GENOMIC DNA]</scope>
    <source>
        <strain evidence="1 2">CCUG 30977</strain>
    </source>
</reference>
<proteinExistence type="predicted"/>
<dbReference type="EMBL" id="VZPB01000005">
    <property type="protein sequence ID" value="KAB0584583.1"/>
    <property type="molecule type" value="Genomic_DNA"/>
</dbReference>
<dbReference type="AlphaFoldDB" id="A0A643FG46"/>
<protein>
    <submittedName>
        <fullName evidence="1">Uncharacterized protein</fullName>
    </submittedName>
</protein>
<name>A0A643FG46_IDEDE</name>
<comment type="caution">
    <text evidence="1">The sequence shown here is derived from an EMBL/GenBank/DDBJ whole genome shotgun (WGS) entry which is preliminary data.</text>
</comment>
<organism evidence="1 2">
    <name type="scientific">Ideonella dechloratans</name>
    <dbReference type="NCBI Taxonomy" id="36863"/>
    <lineage>
        <taxon>Bacteria</taxon>
        <taxon>Pseudomonadati</taxon>
        <taxon>Pseudomonadota</taxon>
        <taxon>Betaproteobacteria</taxon>
        <taxon>Burkholderiales</taxon>
        <taxon>Sphaerotilaceae</taxon>
        <taxon>Ideonella</taxon>
    </lineage>
</organism>
<accession>A0A643FG46</accession>
<evidence type="ECO:0000313" key="2">
    <source>
        <dbReference type="Proteomes" id="UP000430120"/>
    </source>
</evidence>
<keyword evidence="2" id="KW-1185">Reference proteome</keyword>
<sequence length="78" mass="8657">MDAVPHALDEDLMFAPCPTTALPRPLPPARERGPKAEANWLDSSLDLQRGLTVQELPLDWNDPSWAQWVLPALDGADR</sequence>
<dbReference type="RefSeq" id="WP_151122523.1">
    <property type="nucleotide sequence ID" value="NZ_CP088081.1"/>
</dbReference>
<gene>
    <name evidence="1" type="ORF">F7Q92_03470</name>
</gene>
<evidence type="ECO:0000313" key="1">
    <source>
        <dbReference type="EMBL" id="KAB0584583.1"/>
    </source>
</evidence>